<protein>
    <submittedName>
        <fullName evidence="3">Bacteriocin immunity protein</fullName>
    </submittedName>
</protein>
<evidence type="ECO:0000313" key="4">
    <source>
        <dbReference type="Proteomes" id="UP000286208"/>
    </source>
</evidence>
<dbReference type="InterPro" id="IPR000290">
    <property type="entry name" value="Colicin_pyocin"/>
</dbReference>
<comment type="caution">
    <text evidence="3">The sequence shown here is derived from an EMBL/GenBank/DDBJ whole genome shotgun (WGS) entry which is preliminary data.</text>
</comment>
<gene>
    <name evidence="3" type="ORF">EGT67_13875</name>
</gene>
<accession>A0A3S3BE90</accession>
<proteinExistence type="inferred from homology"/>
<dbReference type="InterPro" id="IPR035900">
    <property type="entry name" value="Colicin_E_sf"/>
</dbReference>
<sequence>MRAVDLRVELMPPSVDRQRLDELCRAISRIADLVLRGSESARQEIETFNARTGHAYSALDFAEYDGGRDLAEFALEAARPARPRITDITSDELVEIVRRLLAGDPESDYYLRVLDTNVPHPRVSDLIYHPPAELREASAEQIVDEALRYRPIAL</sequence>
<dbReference type="OrthoDB" id="3399356at2"/>
<comment type="similarity">
    <text evidence="1">Belongs to the colicins ColE2/ColE8/ColE9 and pyocins S1/S2 family.</text>
</comment>
<dbReference type="GO" id="GO:0015643">
    <property type="term" value="F:toxic substance binding"/>
    <property type="evidence" value="ECO:0007669"/>
    <property type="project" value="InterPro"/>
</dbReference>
<evidence type="ECO:0000313" key="3">
    <source>
        <dbReference type="EMBL" id="RVW09277.1"/>
    </source>
</evidence>
<dbReference type="SUPFAM" id="SSF47345">
    <property type="entry name" value="Colicin E immunity proteins"/>
    <property type="match status" value="1"/>
</dbReference>
<dbReference type="GO" id="GO:0030153">
    <property type="term" value="P:bacteriocin immunity"/>
    <property type="evidence" value="ECO:0007669"/>
    <property type="project" value="UniProtKB-KW"/>
</dbReference>
<evidence type="ECO:0000256" key="2">
    <source>
        <dbReference type="ARBA" id="ARBA00023025"/>
    </source>
</evidence>
<keyword evidence="4" id="KW-1185">Reference proteome</keyword>
<name>A0A3S3BE90_9NOCA</name>
<evidence type="ECO:0000256" key="1">
    <source>
        <dbReference type="ARBA" id="ARBA00009346"/>
    </source>
</evidence>
<dbReference type="Gene3D" id="1.10.1200.20">
    <property type="entry name" value="Colicin E immunity protein"/>
    <property type="match status" value="1"/>
</dbReference>
<organism evidence="3 4">
    <name type="scientific">Prescottella agglutinans</name>
    <dbReference type="NCBI Taxonomy" id="1644129"/>
    <lineage>
        <taxon>Bacteria</taxon>
        <taxon>Bacillati</taxon>
        <taxon>Actinomycetota</taxon>
        <taxon>Actinomycetes</taxon>
        <taxon>Mycobacteriales</taxon>
        <taxon>Nocardiaceae</taxon>
        <taxon>Prescottella</taxon>
    </lineage>
</organism>
<keyword evidence="2" id="KW-0079">Bacteriocin immunity</keyword>
<dbReference type="CDD" id="cd16363">
    <property type="entry name" value="Col_Im_like"/>
    <property type="match status" value="1"/>
</dbReference>
<dbReference type="AlphaFoldDB" id="A0A3S3BE90"/>
<dbReference type="EMBL" id="RKLP01000006">
    <property type="protein sequence ID" value="RVW09277.1"/>
    <property type="molecule type" value="Genomic_DNA"/>
</dbReference>
<dbReference type="Proteomes" id="UP000286208">
    <property type="component" value="Unassembled WGS sequence"/>
</dbReference>
<reference evidence="3 4" key="1">
    <citation type="submission" date="2018-11" db="EMBL/GenBank/DDBJ databases">
        <title>Rhodococcus spongicola sp. nov. and Rhodococcus xishaensis sp. nov. from marine sponges.</title>
        <authorList>
            <person name="Li L."/>
            <person name="Lin H.W."/>
        </authorList>
    </citation>
    <scope>NUCLEOTIDE SEQUENCE [LARGE SCALE GENOMIC DNA]</scope>
    <source>
        <strain evidence="3 4">CCTCC AB2014297</strain>
    </source>
</reference>